<evidence type="ECO:0000256" key="1">
    <source>
        <dbReference type="SAM" id="Phobius"/>
    </source>
</evidence>
<evidence type="ECO:0000313" key="3">
    <source>
        <dbReference type="Proteomes" id="UP000014500"/>
    </source>
</evidence>
<keyword evidence="3" id="KW-1185">Reference proteome</keyword>
<evidence type="ECO:0000313" key="2">
    <source>
        <dbReference type="EnsemblMetazoa" id="SMAR013868-PA"/>
    </source>
</evidence>
<feature type="transmembrane region" description="Helical" evidence="1">
    <location>
        <begin position="6"/>
        <end position="23"/>
    </location>
</feature>
<keyword evidence="1" id="KW-1133">Transmembrane helix</keyword>
<accession>T1JJ37</accession>
<dbReference type="EnsemblMetazoa" id="SMAR013868-RA">
    <property type="protein sequence ID" value="SMAR013868-PA"/>
    <property type="gene ID" value="SMAR013868"/>
</dbReference>
<dbReference type="HOGENOM" id="CLU_2429859_0_0_1"/>
<sequence>MGLAGLMSFGQIIVLSLSVCACPRTKTTRKILRDVYLVKLKAVIAQNSHGPAREKRSNEDLIENRCSFCFVTIYFCLSFIWSFVRILIYLF</sequence>
<proteinExistence type="predicted"/>
<name>T1JJ37_STRMM</name>
<dbReference type="EMBL" id="JH431312">
    <property type="status" value="NOT_ANNOTATED_CDS"/>
    <property type="molecule type" value="Genomic_DNA"/>
</dbReference>
<keyword evidence="1" id="KW-0812">Transmembrane</keyword>
<reference evidence="2" key="2">
    <citation type="submission" date="2015-02" db="UniProtKB">
        <authorList>
            <consortium name="EnsemblMetazoa"/>
        </authorList>
    </citation>
    <scope>IDENTIFICATION</scope>
</reference>
<organism evidence="2 3">
    <name type="scientific">Strigamia maritima</name>
    <name type="common">European centipede</name>
    <name type="synonym">Geophilus maritimus</name>
    <dbReference type="NCBI Taxonomy" id="126957"/>
    <lineage>
        <taxon>Eukaryota</taxon>
        <taxon>Metazoa</taxon>
        <taxon>Ecdysozoa</taxon>
        <taxon>Arthropoda</taxon>
        <taxon>Myriapoda</taxon>
        <taxon>Chilopoda</taxon>
        <taxon>Pleurostigmophora</taxon>
        <taxon>Geophilomorpha</taxon>
        <taxon>Linotaeniidae</taxon>
        <taxon>Strigamia</taxon>
    </lineage>
</organism>
<protein>
    <submittedName>
        <fullName evidence="2">Uncharacterized protein</fullName>
    </submittedName>
</protein>
<keyword evidence="1" id="KW-0472">Membrane</keyword>
<feature type="transmembrane region" description="Helical" evidence="1">
    <location>
        <begin position="66"/>
        <end position="90"/>
    </location>
</feature>
<dbReference type="AlphaFoldDB" id="T1JJ37"/>
<reference evidence="3" key="1">
    <citation type="submission" date="2011-05" db="EMBL/GenBank/DDBJ databases">
        <authorList>
            <person name="Richards S.R."/>
            <person name="Qu J."/>
            <person name="Jiang H."/>
            <person name="Jhangiani S.N."/>
            <person name="Agravi P."/>
            <person name="Goodspeed R."/>
            <person name="Gross S."/>
            <person name="Mandapat C."/>
            <person name="Jackson L."/>
            <person name="Mathew T."/>
            <person name="Pu L."/>
            <person name="Thornton R."/>
            <person name="Saada N."/>
            <person name="Wilczek-Boney K.B."/>
            <person name="Lee S."/>
            <person name="Kovar C."/>
            <person name="Wu Y."/>
            <person name="Scherer S.E."/>
            <person name="Worley K.C."/>
            <person name="Muzny D.M."/>
            <person name="Gibbs R."/>
        </authorList>
    </citation>
    <scope>NUCLEOTIDE SEQUENCE</scope>
    <source>
        <strain evidence="3">Brora</strain>
    </source>
</reference>
<dbReference type="Proteomes" id="UP000014500">
    <property type="component" value="Unassembled WGS sequence"/>
</dbReference>